<dbReference type="InterPro" id="IPR023393">
    <property type="entry name" value="START-like_dom_sf"/>
</dbReference>
<dbReference type="Gene3D" id="3.30.530.20">
    <property type="match status" value="1"/>
</dbReference>
<dbReference type="InterPro" id="IPR019587">
    <property type="entry name" value="Polyketide_cyclase/dehydratase"/>
</dbReference>
<keyword evidence="2" id="KW-1185">Reference proteome</keyword>
<reference evidence="1 2" key="1">
    <citation type="submission" date="2020-05" db="EMBL/GenBank/DDBJ databases">
        <title>MicrobeNet Type strains.</title>
        <authorList>
            <person name="Nicholson A.C."/>
        </authorList>
    </citation>
    <scope>NUCLEOTIDE SEQUENCE [LARGE SCALE GENOMIC DNA]</scope>
    <source>
        <strain evidence="1 2">JCM 14547</strain>
    </source>
</reference>
<name>A0A849BNU5_9ACTN</name>
<dbReference type="Pfam" id="PF10604">
    <property type="entry name" value="Polyketide_cyc2"/>
    <property type="match status" value="1"/>
</dbReference>
<dbReference type="CDD" id="cd07814">
    <property type="entry name" value="SRPBCC_CalC_Aha1-like"/>
    <property type="match status" value="1"/>
</dbReference>
<organism evidence="1 2">
    <name type="scientific">Pseudokineococcus marinus</name>
    <dbReference type="NCBI Taxonomy" id="351215"/>
    <lineage>
        <taxon>Bacteria</taxon>
        <taxon>Bacillati</taxon>
        <taxon>Actinomycetota</taxon>
        <taxon>Actinomycetes</taxon>
        <taxon>Kineosporiales</taxon>
        <taxon>Kineosporiaceae</taxon>
        <taxon>Pseudokineococcus</taxon>
    </lineage>
</organism>
<comment type="caution">
    <text evidence="1">The sequence shown here is derived from an EMBL/GenBank/DDBJ whole genome shotgun (WGS) entry which is preliminary data.</text>
</comment>
<dbReference type="EMBL" id="JABEMA010000097">
    <property type="protein sequence ID" value="NNH23085.1"/>
    <property type="molecule type" value="Genomic_DNA"/>
</dbReference>
<dbReference type="Proteomes" id="UP000555552">
    <property type="component" value="Unassembled WGS sequence"/>
</dbReference>
<accession>A0A849BNU5</accession>
<sequence length="150" mass="16623">MSIRVIEKTVDVAAPPERVWDVLLDDATYRQWTAAFAEDCWAETDWAEGSEVRFLGPGRSGMLGRVVTSRRPELVDVEFDGLVVDGRDDVDSASAREYRGAHETYRLSPVPGGTRLEISAAMGEEHHDAMTAAWDDALARVQELSTVSDR</sequence>
<dbReference type="RefSeq" id="WP_171202914.1">
    <property type="nucleotide sequence ID" value="NZ_BAAANP010000003.1"/>
</dbReference>
<evidence type="ECO:0000313" key="2">
    <source>
        <dbReference type="Proteomes" id="UP000555552"/>
    </source>
</evidence>
<evidence type="ECO:0000313" key="1">
    <source>
        <dbReference type="EMBL" id="NNH23085.1"/>
    </source>
</evidence>
<gene>
    <name evidence="1" type="ORF">HLB09_08265</name>
</gene>
<dbReference type="SUPFAM" id="SSF55961">
    <property type="entry name" value="Bet v1-like"/>
    <property type="match status" value="1"/>
</dbReference>
<protein>
    <submittedName>
        <fullName evidence="1">SRPBCC domain-containing protein</fullName>
    </submittedName>
</protein>
<proteinExistence type="predicted"/>
<dbReference type="AlphaFoldDB" id="A0A849BNU5"/>